<comment type="subcellular location">
    <subcellularLocation>
        <location evidence="1">Cytoplasm</location>
        <location evidence="1">Cytosol</location>
    </subcellularLocation>
</comment>
<dbReference type="EMBL" id="HACG01039568">
    <property type="protein sequence ID" value="CEK86433.1"/>
    <property type="molecule type" value="Transcribed_RNA"/>
</dbReference>
<dbReference type="PANTHER" id="PTHR45989">
    <property type="entry name" value="TRANSLATION INITIATION FACTOR EIF-2B SUBUNIT GAMMA"/>
    <property type="match status" value="1"/>
</dbReference>
<reference evidence="9" key="1">
    <citation type="submission" date="2014-12" db="EMBL/GenBank/DDBJ databases">
        <title>Insight into the proteome of Arion vulgaris.</title>
        <authorList>
            <person name="Aradska J."/>
            <person name="Bulat T."/>
            <person name="Smidak R."/>
            <person name="Sarate P."/>
            <person name="Gangsoo J."/>
            <person name="Sialana F."/>
            <person name="Bilban M."/>
            <person name="Lubec G."/>
        </authorList>
    </citation>
    <scope>NUCLEOTIDE SEQUENCE</scope>
    <source>
        <tissue evidence="9">Skin</tissue>
    </source>
</reference>
<accession>A0A0B7B0B2</accession>
<evidence type="ECO:0000259" key="8">
    <source>
        <dbReference type="Pfam" id="PF25084"/>
    </source>
</evidence>
<sequence length="229" mass="25064">MSVFVRHRPKEDTDMSGTGSDDRVDKKKDLVDFAAESESDLTNSVKFLSLTSKSFGLSEDTPQTDLIGCYAYRQTNGFCVRANTIGAYFESCKQMPRLISKFLPAKKKDTLLNMPDSTTIKAKSQVGTDCMLGDSVIIGEKVSIKKSVVGKHCKIGDKVKITNSVIMEHVTIQDSCNISNCIIADSANIGDKCDLSNCIIGQNQSIPTMSKHTNEVVSNLSQMMEVSLE</sequence>
<evidence type="ECO:0000256" key="1">
    <source>
        <dbReference type="ARBA" id="ARBA00004514"/>
    </source>
</evidence>
<comment type="subunit">
    <text evidence="6">Component of the translation initiation factor 2B (eIF2B) complex which is a heterodecamer of two sets of five different subunits: alpha, beta, gamma, delta and epsilon. Subunits alpha, beta and delta comprise a regulatory subcomplex and subunits epsilon and gamma comprise a catalytic subcomplex. Within the complex, the hexameric regulatory complex resides at the center, with the two heterodimeric catalytic subcomplexes bound on opposite sides.</text>
</comment>
<dbReference type="SUPFAM" id="SSF51161">
    <property type="entry name" value="Trimeric LpxA-like enzymes"/>
    <property type="match status" value="1"/>
</dbReference>
<dbReference type="PANTHER" id="PTHR45989:SF1">
    <property type="entry name" value="TRANSLATION INITIATION FACTOR EIF-2B SUBUNIT GAMMA"/>
    <property type="match status" value="1"/>
</dbReference>
<keyword evidence="4" id="KW-0396">Initiation factor</keyword>
<evidence type="ECO:0000256" key="2">
    <source>
        <dbReference type="ARBA" id="ARBA00007878"/>
    </source>
</evidence>
<evidence type="ECO:0000256" key="4">
    <source>
        <dbReference type="ARBA" id="ARBA00022540"/>
    </source>
</evidence>
<dbReference type="Pfam" id="PF25084">
    <property type="entry name" value="LbH_EIF2B"/>
    <property type="match status" value="1"/>
</dbReference>
<dbReference type="GO" id="GO:0005851">
    <property type="term" value="C:eukaryotic translation initiation factor 2B complex"/>
    <property type="evidence" value="ECO:0007669"/>
    <property type="project" value="TreeGrafter"/>
</dbReference>
<dbReference type="InterPro" id="IPR051960">
    <property type="entry name" value="eIF2B_gamma"/>
</dbReference>
<evidence type="ECO:0000256" key="6">
    <source>
        <dbReference type="ARBA" id="ARBA00046432"/>
    </source>
</evidence>
<name>A0A0B7B0B2_9EUPU</name>
<dbReference type="GO" id="GO:0005829">
    <property type="term" value="C:cytosol"/>
    <property type="evidence" value="ECO:0007669"/>
    <property type="project" value="UniProtKB-SubCell"/>
</dbReference>
<feature type="region of interest" description="Disordered" evidence="7">
    <location>
        <begin position="1"/>
        <end position="24"/>
    </location>
</feature>
<dbReference type="InterPro" id="IPR056764">
    <property type="entry name" value="LbH_EIF2B3/5"/>
</dbReference>
<dbReference type="GO" id="GO:0002183">
    <property type="term" value="P:cytoplasmic translational initiation"/>
    <property type="evidence" value="ECO:0007669"/>
    <property type="project" value="TreeGrafter"/>
</dbReference>
<feature type="domain" description="EIF2B subunit epsilon/gamma LbH" evidence="8">
    <location>
        <begin position="118"/>
        <end position="206"/>
    </location>
</feature>
<evidence type="ECO:0000256" key="3">
    <source>
        <dbReference type="ARBA" id="ARBA00022490"/>
    </source>
</evidence>
<comment type="similarity">
    <text evidence="2">Belongs to the eIF-2B gamma/epsilon subunits family.</text>
</comment>
<proteinExistence type="inferred from homology"/>
<dbReference type="Gene3D" id="2.160.10.10">
    <property type="entry name" value="Hexapeptide repeat proteins"/>
    <property type="match status" value="2"/>
</dbReference>
<evidence type="ECO:0000256" key="5">
    <source>
        <dbReference type="ARBA" id="ARBA00022917"/>
    </source>
</evidence>
<evidence type="ECO:0000313" key="9">
    <source>
        <dbReference type="EMBL" id="CEK86433.1"/>
    </source>
</evidence>
<protein>
    <recommendedName>
        <fullName evidence="8">EIF2B subunit epsilon/gamma LbH domain-containing protein</fullName>
    </recommendedName>
</protein>
<dbReference type="CDD" id="cd04652">
    <property type="entry name" value="LbH_eIF2B_gamma_C"/>
    <property type="match status" value="1"/>
</dbReference>
<dbReference type="AlphaFoldDB" id="A0A0B7B0B2"/>
<dbReference type="InterPro" id="IPR011004">
    <property type="entry name" value="Trimer_LpxA-like_sf"/>
</dbReference>
<organism evidence="9">
    <name type="scientific">Arion vulgaris</name>
    <dbReference type="NCBI Taxonomy" id="1028688"/>
    <lineage>
        <taxon>Eukaryota</taxon>
        <taxon>Metazoa</taxon>
        <taxon>Spiralia</taxon>
        <taxon>Lophotrochozoa</taxon>
        <taxon>Mollusca</taxon>
        <taxon>Gastropoda</taxon>
        <taxon>Heterobranchia</taxon>
        <taxon>Euthyneura</taxon>
        <taxon>Panpulmonata</taxon>
        <taxon>Eupulmonata</taxon>
        <taxon>Stylommatophora</taxon>
        <taxon>Helicina</taxon>
        <taxon>Arionoidea</taxon>
        <taxon>Arionidae</taxon>
        <taxon>Arion</taxon>
    </lineage>
</organism>
<dbReference type="GO" id="GO:0005085">
    <property type="term" value="F:guanyl-nucleotide exchange factor activity"/>
    <property type="evidence" value="ECO:0007669"/>
    <property type="project" value="TreeGrafter"/>
</dbReference>
<keyword evidence="3" id="KW-0963">Cytoplasm</keyword>
<evidence type="ECO:0000256" key="7">
    <source>
        <dbReference type="SAM" id="MobiDB-lite"/>
    </source>
</evidence>
<keyword evidence="5" id="KW-0648">Protein biosynthesis</keyword>
<gene>
    <name evidence="9" type="primary">ORF153676</name>
</gene>
<dbReference type="GO" id="GO:0003743">
    <property type="term" value="F:translation initiation factor activity"/>
    <property type="evidence" value="ECO:0007669"/>
    <property type="project" value="TreeGrafter"/>
</dbReference>